<proteinExistence type="predicted"/>
<name>A0AA87ZX74_FICCA</name>
<keyword evidence="3" id="KW-1185">Reference proteome</keyword>
<dbReference type="PANTHER" id="PTHR33312:SF8">
    <property type="entry name" value="MEMBRANE-ASSOCIATED KINASE REGULATOR 1-RELATED"/>
    <property type="match status" value="1"/>
</dbReference>
<evidence type="ECO:0000313" key="2">
    <source>
        <dbReference type="EMBL" id="GMN40665.1"/>
    </source>
</evidence>
<feature type="region of interest" description="Disordered" evidence="1">
    <location>
        <begin position="34"/>
        <end position="77"/>
    </location>
</feature>
<gene>
    <name evidence="2" type="ORF">TIFTF001_009895</name>
</gene>
<dbReference type="Proteomes" id="UP001187192">
    <property type="component" value="Unassembled WGS sequence"/>
</dbReference>
<comment type="caution">
    <text evidence="2">The sequence shown here is derived from an EMBL/GenBank/DDBJ whole genome shotgun (WGS) entry which is preliminary data.</text>
</comment>
<organism evidence="2 3">
    <name type="scientific">Ficus carica</name>
    <name type="common">Common fig</name>
    <dbReference type="NCBI Taxonomy" id="3494"/>
    <lineage>
        <taxon>Eukaryota</taxon>
        <taxon>Viridiplantae</taxon>
        <taxon>Streptophyta</taxon>
        <taxon>Embryophyta</taxon>
        <taxon>Tracheophyta</taxon>
        <taxon>Spermatophyta</taxon>
        <taxon>Magnoliopsida</taxon>
        <taxon>eudicotyledons</taxon>
        <taxon>Gunneridae</taxon>
        <taxon>Pentapetalae</taxon>
        <taxon>rosids</taxon>
        <taxon>fabids</taxon>
        <taxon>Rosales</taxon>
        <taxon>Moraceae</taxon>
        <taxon>Ficeae</taxon>
        <taxon>Ficus</taxon>
    </lineage>
</organism>
<dbReference type="PANTHER" id="PTHR33312">
    <property type="entry name" value="MEMBRANE-ASSOCIATED KINASE REGULATOR 4-RELATED"/>
    <property type="match status" value="1"/>
</dbReference>
<dbReference type="InterPro" id="IPR039620">
    <property type="entry name" value="BKI1/MAKR1/3/4"/>
</dbReference>
<dbReference type="GO" id="GO:0019210">
    <property type="term" value="F:kinase inhibitor activity"/>
    <property type="evidence" value="ECO:0007669"/>
    <property type="project" value="InterPro"/>
</dbReference>
<evidence type="ECO:0000313" key="3">
    <source>
        <dbReference type="Proteomes" id="UP001187192"/>
    </source>
</evidence>
<dbReference type="EMBL" id="BTGU01000011">
    <property type="protein sequence ID" value="GMN40665.1"/>
    <property type="molecule type" value="Genomic_DNA"/>
</dbReference>
<dbReference type="GO" id="GO:0005886">
    <property type="term" value="C:plasma membrane"/>
    <property type="evidence" value="ECO:0007669"/>
    <property type="project" value="InterPro"/>
</dbReference>
<reference evidence="2" key="1">
    <citation type="submission" date="2023-07" db="EMBL/GenBank/DDBJ databases">
        <title>draft genome sequence of fig (Ficus carica).</title>
        <authorList>
            <person name="Takahashi T."/>
            <person name="Nishimura K."/>
        </authorList>
    </citation>
    <scope>NUCLEOTIDE SEQUENCE</scope>
</reference>
<evidence type="ECO:0000256" key="1">
    <source>
        <dbReference type="SAM" id="MobiDB-lite"/>
    </source>
</evidence>
<protein>
    <submittedName>
        <fullName evidence="2">Uncharacterized protein</fullName>
    </submittedName>
</protein>
<accession>A0AA87ZX74</accession>
<dbReference type="AlphaFoldDB" id="A0AA87ZX74"/>
<sequence length="417" mass="46183">MESSAMKDELESDKSFSFTAAATAFKDYSSVAFFSDDNDNDDDNKNDTTSDTDDNSFIEISLDHPKFEQPSTSDQRKLDQDLDHLRISFSSSFPSNIPEIQPDVPADFVEPTVIQASASSSSSSSSSSVRLSASTFRSSSTGTCRGPVLGSESFSLYESSRRRDHLPAFNPLVHTLLFSLETPTAASAETVDENGDGDHDHDHNWEDKHMQLEMIKADHKYRKSSNITTATTGGGNKQHNGIMKLLMIKFRATKVRKLFTSLFAKPRSTGQLNYFSSNKGNDKKRLRQYYAKETLDYYDRYDHHDGMHYFGNDNVCVTNDVQSSCDPDDFRRRVGYKSRALDVNLGAVRGVLEAVNMTRNGRSNRKMSSCPSSIKSSPIRQGFAGDVVGSICAGENSIQAAIAHCKSSLGQSSDFPF</sequence>